<protein>
    <recommendedName>
        <fullName evidence="3">HECT-type E3 ubiquitin transferase</fullName>
        <ecNumber evidence="3">2.3.2.26</ecNumber>
    </recommendedName>
</protein>
<dbReference type="FunFam" id="3.30.2160.10:FF:000002">
    <property type="entry name" value="Putative Ubiquitin-protein ligase E3C"/>
    <property type="match status" value="1"/>
</dbReference>
<reference evidence="9" key="1">
    <citation type="submission" date="2020-11" db="EMBL/GenBank/DDBJ databases">
        <authorList>
            <consortium name="DOE Joint Genome Institute"/>
            <person name="Ahrendt S."/>
            <person name="Riley R."/>
            <person name="Andreopoulos W."/>
            <person name="LaButti K."/>
            <person name="Pangilinan J."/>
            <person name="Ruiz-duenas F.J."/>
            <person name="Barrasa J.M."/>
            <person name="Sanchez-Garcia M."/>
            <person name="Camarero S."/>
            <person name="Miyauchi S."/>
            <person name="Serrano A."/>
            <person name="Linde D."/>
            <person name="Babiker R."/>
            <person name="Drula E."/>
            <person name="Ayuso-Fernandez I."/>
            <person name="Pacheco R."/>
            <person name="Padilla G."/>
            <person name="Ferreira P."/>
            <person name="Barriuso J."/>
            <person name="Kellner H."/>
            <person name="Castanera R."/>
            <person name="Alfaro M."/>
            <person name="Ramirez L."/>
            <person name="Pisabarro A.G."/>
            <person name="Kuo A."/>
            <person name="Tritt A."/>
            <person name="Lipzen A."/>
            <person name="He G."/>
            <person name="Yan M."/>
            <person name="Ng V."/>
            <person name="Cullen D."/>
            <person name="Martin F."/>
            <person name="Rosso M.-N."/>
            <person name="Henrissat B."/>
            <person name="Hibbett D."/>
            <person name="Martinez A.T."/>
            <person name="Grigoriev I.V."/>
        </authorList>
    </citation>
    <scope>NUCLEOTIDE SEQUENCE</scope>
    <source>
        <strain evidence="9">AH 44721</strain>
    </source>
</reference>
<comment type="catalytic activity">
    <reaction evidence="1">
        <text>S-ubiquitinyl-[E2 ubiquitin-conjugating enzyme]-L-cysteine + [acceptor protein]-L-lysine = [E2 ubiquitin-conjugating enzyme]-L-cysteine + N(6)-ubiquitinyl-[acceptor protein]-L-lysine.</text>
        <dbReference type="EC" id="2.3.2.26"/>
    </reaction>
</comment>
<name>A0A9P5NA29_GYMJU</name>
<evidence type="ECO:0000256" key="3">
    <source>
        <dbReference type="ARBA" id="ARBA00012485"/>
    </source>
</evidence>
<feature type="active site" description="Glycyl thioester intermediate" evidence="6">
    <location>
        <position position="1148"/>
    </location>
</feature>
<comment type="caution">
    <text evidence="9">The sequence shown here is derived from an EMBL/GenBank/DDBJ whole genome shotgun (WGS) entry which is preliminary data.</text>
</comment>
<keyword evidence="5 6" id="KW-0833">Ubl conjugation pathway</keyword>
<dbReference type="SMART" id="SM00119">
    <property type="entry name" value="HECTc"/>
    <property type="match status" value="1"/>
</dbReference>
<dbReference type="Gene3D" id="3.30.2410.10">
    <property type="entry name" value="Hect, E3 ligase catalytic domain"/>
    <property type="match status" value="1"/>
</dbReference>
<feature type="domain" description="HECT" evidence="8">
    <location>
        <begin position="844"/>
        <end position="1180"/>
    </location>
</feature>
<dbReference type="Proteomes" id="UP000724874">
    <property type="component" value="Unassembled WGS sequence"/>
</dbReference>
<proteinExistence type="predicted"/>
<dbReference type="InterPro" id="IPR000569">
    <property type="entry name" value="HECT_dom"/>
</dbReference>
<evidence type="ECO:0000256" key="4">
    <source>
        <dbReference type="ARBA" id="ARBA00022679"/>
    </source>
</evidence>
<keyword evidence="10" id="KW-1185">Reference proteome</keyword>
<evidence type="ECO:0000256" key="1">
    <source>
        <dbReference type="ARBA" id="ARBA00000885"/>
    </source>
</evidence>
<sequence length="1180" mass="129164">MSTFPSFGNEYKRKINLGGASTSSSATSILRSVQAEREARAALRQRTESAVRIQAWWRGVKAARVAKGEMRRMFERDVLGLTGLRCLVLIGRDEEVLGMWAGEVLRLGRERLFAPVGGEHGQSWLVLVRQASLLLLRSAADSPQSPNAVSYLQVLTALLSTEASTKALGAQGPAFTAALTEYLMRHEYYALLGSAIERIPITAKSSPSLPPLLDLTTLPLSTYPLPTSPAQHAEIFAHILLSILSIPQLPNRLPLSHLPTFLSKIPLITHLEVLDPLVPGLARSPALGVNGGRKVHLAATLYMFVAPHYKRMSGAALRTYLRLEGALFGAFPVGVFKHHHHHQHKAAKGKGTDVDMNGKGYSTPMPSHEDYEGSAPRVTVVSSFSSPAALREAPPQIDEKTLKRLDKIISAEHLTPLIATAQSKVSSFPSSSSSSASSTSLLLDLIKYLFTLTLTYPEDRHADILNVILASAGPGGGLVREVYRVLVRRSVLGREGEEGGVLDPANYAQWPSILFLSDLYAQALLTMGDEEFFGSSSSAGTSIGNGLPLGYSNGNGTGASASASAAATGTSRNPLSLDELVEFSKRLLNIAFTLYWRDGQTQMMEQRGRTQQDEGCSWDVVREKVTRCLVGIHARDSRRPFVPPDHWLITSQLDMHSFVEAAILEEHRISTDIESSPSSSAQPADHPDSTHSSHTHSSHTHSNHTHSTHPRSSRHTLTKRQLASLSPRLGILNNIPFCIPFEVRVAIFRHFVANDMMLHAQGDPSSSSSGFGLGGFGGFGPGFGGFGPGGFGGPGNAGGPGTLGLGSAGLNALAARRSAFGYGLRPKVTVRRGMVAQDGFDKLSEADLKAPVEIAFIDQFGEEEAGIDGGGVFKEFFTSLCKEVFDTDRGLWLATKNNELYPNPHAYATEPHSLNWYRFIGRILGKAMYEGILVDVAFAGFFLAKWLGRQNFLDDLSSLDLDLYNGLLFLKHYTGNVEDLALNFTISIEEFGQTKTVDLIKNGSNIAVTKENRLQYIYLVSHFRLTKQIKRQSEAFFEGLSEMIDPKWLRMFNRQEVQVLIGGVNSPIDMDDLRGHTNYGGLYDDAHETIRLFWKVVDSLDQEQRRALLRFVTSCSRPPLLGFKELVPNFSIRDAGSDQYRLPTSSTCVNLLKLPRYTNEKTLRDKLLQAINSNAGFDLS</sequence>
<evidence type="ECO:0000256" key="7">
    <source>
        <dbReference type="SAM" id="MobiDB-lite"/>
    </source>
</evidence>
<dbReference type="PANTHER" id="PTHR45700:SF2">
    <property type="entry name" value="UBIQUITIN-PROTEIN LIGASE E3C"/>
    <property type="match status" value="1"/>
</dbReference>
<dbReference type="InterPro" id="IPR044611">
    <property type="entry name" value="E3A/B/C-like"/>
</dbReference>
<dbReference type="AlphaFoldDB" id="A0A9P5NA29"/>
<dbReference type="GO" id="GO:0061630">
    <property type="term" value="F:ubiquitin protein ligase activity"/>
    <property type="evidence" value="ECO:0007669"/>
    <property type="project" value="UniProtKB-EC"/>
</dbReference>
<dbReference type="EC" id="2.3.2.26" evidence="3"/>
<accession>A0A9P5NA29</accession>
<feature type="compositionally biased region" description="Basic residues" evidence="7">
    <location>
        <begin position="693"/>
        <end position="718"/>
    </location>
</feature>
<comment type="pathway">
    <text evidence="2">Protein modification; protein ubiquitination.</text>
</comment>
<dbReference type="InterPro" id="IPR035983">
    <property type="entry name" value="Hect_E3_ubiquitin_ligase"/>
</dbReference>
<dbReference type="PROSITE" id="PS50237">
    <property type="entry name" value="HECT"/>
    <property type="match status" value="1"/>
</dbReference>
<dbReference type="Pfam" id="PF00632">
    <property type="entry name" value="HECT"/>
    <property type="match status" value="1"/>
</dbReference>
<gene>
    <name evidence="9" type="ORF">CPB84DRAFT_1817858</name>
</gene>
<dbReference type="GO" id="GO:0006511">
    <property type="term" value="P:ubiquitin-dependent protein catabolic process"/>
    <property type="evidence" value="ECO:0007669"/>
    <property type="project" value="TreeGrafter"/>
</dbReference>
<evidence type="ECO:0000313" key="9">
    <source>
        <dbReference type="EMBL" id="KAF8874714.1"/>
    </source>
</evidence>
<keyword evidence="4" id="KW-0808">Transferase</keyword>
<dbReference type="Gene3D" id="3.90.1750.10">
    <property type="entry name" value="Hect, E3 ligase catalytic domains"/>
    <property type="match status" value="1"/>
</dbReference>
<evidence type="ECO:0000256" key="2">
    <source>
        <dbReference type="ARBA" id="ARBA00004906"/>
    </source>
</evidence>
<dbReference type="PANTHER" id="PTHR45700">
    <property type="entry name" value="UBIQUITIN-PROTEIN LIGASE E3C"/>
    <property type="match status" value="1"/>
</dbReference>
<dbReference type="CDD" id="cd00078">
    <property type="entry name" value="HECTc"/>
    <property type="match status" value="1"/>
</dbReference>
<dbReference type="FunFam" id="3.30.2410.10:FF:000017">
    <property type="entry name" value="E3 ubiquitin-protein ligase UPL7"/>
    <property type="match status" value="1"/>
</dbReference>
<dbReference type="GO" id="GO:0000209">
    <property type="term" value="P:protein polyubiquitination"/>
    <property type="evidence" value="ECO:0007669"/>
    <property type="project" value="InterPro"/>
</dbReference>
<dbReference type="SUPFAM" id="SSF56204">
    <property type="entry name" value="Hect, E3 ligase catalytic domain"/>
    <property type="match status" value="1"/>
</dbReference>
<dbReference type="CDD" id="cd23766">
    <property type="entry name" value="IQCG"/>
    <property type="match status" value="1"/>
</dbReference>
<feature type="region of interest" description="Disordered" evidence="7">
    <location>
        <begin position="671"/>
        <end position="719"/>
    </location>
</feature>
<dbReference type="Gene3D" id="3.30.2160.10">
    <property type="entry name" value="Hect, E3 ligase catalytic domain"/>
    <property type="match status" value="1"/>
</dbReference>
<organism evidence="9 10">
    <name type="scientific">Gymnopilus junonius</name>
    <name type="common">Spectacular rustgill mushroom</name>
    <name type="synonym">Gymnopilus spectabilis subsp. junonius</name>
    <dbReference type="NCBI Taxonomy" id="109634"/>
    <lineage>
        <taxon>Eukaryota</taxon>
        <taxon>Fungi</taxon>
        <taxon>Dikarya</taxon>
        <taxon>Basidiomycota</taxon>
        <taxon>Agaricomycotina</taxon>
        <taxon>Agaricomycetes</taxon>
        <taxon>Agaricomycetidae</taxon>
        <taxon>Agaricales</taxon>
        <taxon>Agaricineae</taxon>
        <taxon>Hymenogastraceae</taxon>
        <taxon>Gymnopilus</taxon>
    </lineage>
</organism>
<evidence type="ECO:0000313" key="10">
    <source>
        <dbReference type="Proteomes" id="UP000724874"/>
    </source>
</evidence>
<evidence type="ECO:0000256" key="5">
    <source>
        <dbReference type="ARBA" id="ARBA00022786"/>
    </source>
</evidence>
<dbReference type="EMBL" id="JADNYJ010000209">
    <property type="protein sequence ID" value="KAF8874714.1"/>
    <property type="molecule type" value="Genomic_DNA"/>
</dbReference>
<dbReference type="OrthoDB" id="8068875at2759"/>
<evidence type="ECO:0000259" key="8">
    <source>
        <dbReference type="PROSITE" id="PS50237"/>
    </source>
</evidence>
<evidence type="ECO:0000256" key="6">
    <source>
        <dbReference type="PROSITE-ProRule" id="PRU00104"/>
    </source>
</evidence>
<dbReference type="PROSITE" id="PS50096">
    <property type="entry name" value="IQ"/>
    <property type="match status" value="1"/>
</dbReference>